<sequence length="258" mass="28676">MHSSDEHFLATVEAQLPDWFGTQPVLSRKELLARVATLNPTLKQATLDVYLHRLTQRNQLAHAGRGVYALPGGTSGADFTPTMPPELASLWQAVATELFLSSGCAWTTQWLNDFATHQLMRTVQLVEVEPEALQSTYYALKDRLGGRVFLQPDARVLELYVAETPDAVLVLPLVSRAPVQRVADVPVPRLEKLLVDLLSDPTLFAAYQGEELRTIYRTAARQYRLDARTLFSYAKRRGKAPALRELLLAVGLSSLLPA</sequence>
<reference evidence="1 2" key="1">
    <citation type="submission" date="2020-11" db="EMBL/GenBank/DDBJ databases">
        <authorList>
            <person name="Kim M.K."/>
        </authorList>
    </citation>
    <scope>NUCLEOTIDE SEQUENCE [LARGE SCALE GENOMIC DNA]</scope>
    <source>
        <strain evidence="1 2">BT439</strain>
    </source>
</reference>
<dbReference type="Pfam" id="PF20217">
    <property type="entry name" value="DUF6577"/>
    <property type="match status" value="1"/>
</dbReference>
<protein>
    <submittedName>
        <fullName evidence="1">Uncharacterized protein</fullName>
    </submittedName>
</protein>
<proteinExistence type="predicted"/>
<comment type="caution">
    <text evidence="1">The sequence shown here is derived from an EMBL/GenBank/DDBJ whole genome shotgun (WGS) entry which is preliminary data.</text>
</comment>
<dbReference type="Proteomes" id="UP000645610">
    <property type="component" value="Unassembled WGS sequence"/>
</dbReference>
<dbReference type="EMBL" id="JADQDP010000008">
    <property type="protein sequence ID" value="MBF9144409.1"/>
    <property type="molecule type" value="Genomic_DNA"/>
</dbReference>
<organism evidence="1 2">
    <name type="scientific">Hymenobacter properus</name>
    <dbReference type="NCBI Taxonomy" id="2791026"/>
    <lineage>
        <taxon>Bacteria</taxon>
        <taxon>Pseudomonadati</taxon>
        <taxon>Bacteroidota</taxon>
        <taxon>Cytophagia</taxon>
        <taxon>Cytophagales</taxon>
        <taxon>Hymenobacteraceae</taxon>
        <taxon>Hymenobacter</taxon>
    </lineage>
</organism>
<evidence type="ECO:0000313" key="1">
    <source>
        <dbReference type="EMBL" id="MBF9144409.1"/>
    </source>
</evidence>
<name>A0A931BIS3_9BACT</name>
<keyword evidence="2" id="KW-1185">Reference proteome</keyword>
<accession>A0A931BIS3</accession>
<evidence type="ECO:0000313" key="2">
    <source>
        <dbReference type="Proteomes" id="UP000645610"/>
    </source>
</evidence>
<dbReference type="AlphaFoldDB" id="A0A931BIS3"/>
<gene>
    <name evidence="1" type="ORF">I2I01_22390</name>
</gene>
<dbReference type="RefSeq" id="WP_196288767.1">
    <property type="nucleotide sequence ID" value="NZ_JADQDP010000008.1"/>
</dbReference>
<dbReference type="InterPro" id="IPR046484">
    <property type="entry name" value="DUF6577"/>
</dbReference>